<proteinExistence type="predicted"/>
<dbReference type="PANTHER" id="PTHR12110">
    <property type="entry name" value="HYDROXYPYRUVATE ISOMERASE"/>
    <property type="match status" value="1"/>
</dbReference>
<sequence length="282" mass="30949">MKGLSCNSGLLHTYSVEESIDILADQGYQAIDISLELAPPFIPPPKPHMDSGADAARRRAVRDYAQRAGIAIGALNAHTNVIHGEPEVRRENKEFIRGGLQLASDMEVPYVISGCGVKLFYGWESTYWEWCLEAMRDLAADAERLGVMILIEAASPYGSLVHNLARLQRLLATPGLEGLGVLFDPAHYHVRGDSVLDAYQALGDRVKHMHAKDARGNSEDFGFPPLGEGEIDFDSLISAMVQGGFSGYISVEYEAMAWGYPDDPLRVLADGKAFVEEILRKD</sequence>
<dbReference type="PANTHER" id="PTHR12110:SF21">
    <property type="entry name" value="XYLOSE ISOMERASE-LIKE TIM BARREL DOMAIN-CONTAINING PROTEIN"/>
    <property type="match status" value="1"/>
</dbReference>
<gene>
    <name evidence="2" type="ORF">F4Y42_08165</name>
</gene>
<reference evidence="2" key="1">
    <citation type="submission" date="2019-09" db="EMBL/GenBank/DDBJ databases">
        <title>Characterisation of the sponge microbiome using genome-centric metagenomics.</title>
        <authorList>
            <person name="Engelberts J.P."/>
            <person name="Robbins S.J."/>
            <person name="De Goeij J.M."/>
            <person name="Aranda M."/>
            <person name="Bell S.C."/>
            <person name="Webster N.S."/>
        </authorList>
    </citation>
    <scope>NUCLEOTIDE SEQUENCE</scope>
    <source>
        <strain evidence="2">SB0664_bin_27</strain>
    </source>
</reference>
<organism evidence="2">
    <name type="scientific">Caldilineaceae bacterium SB0664_bin_27</name>
    <dbReference type="NCBI Taxonomy" id="2605260"/>
    <lineage>
        <taxon>Bacteria</taxon>
        <taxon>Bacillati</taxon>
        <taxon>Chloroflexota</taxon>
        <taxon>Caldilineae</taxon>
        <taxon>Caldilineales</taxon>
        <taxon>Caldilineaceae</taxon>
    </lineage>
</organism>
<comment type="caution">
    <text evidence="2">The sequence shown here is derived from an EMBL/GenBank/DDBJ whole genome shotgun (WGS) entry which is preliminary data.</text>
</comment>
<evidence type="ECO:0000313" key="2">
    <source>
        <dbReference type="EMBL" id="MXY93406.1"/>
    </source>
</evidence>
<keyword evidence="2" id="KW-0413">Isomerase</keyword>
<dbReference type="InterPro" id="IPR050312">
    <property type="entry name" value="IolE/XylAMocC-like"/>
</dbReference>
<dbReference type="GO" id="GO:0016853">
    <property type="term" value="F:isomerase activity"/>
    <property type="evidence" value="ECO:0007669"/>
    <property type="project" value="UniProtKB-KW"/>
</dbReference>
<dbReference type="SUPFAM" id="SSF51658">
    <property type="entry name" value="Xylose isomerase-like"/>
    <property type="match status" value="1"/>
</dbReference>
<evidence type="ECO:0000259" key="1">
    <source>
        <dbReference type="Pfam" id="PF01261"/>
    </source>
</evidence>
<dbReference type="InterPro" id="IPR013022">
    <property type="entry name" value="Xyl_isomerase-like_TIM-brl"/>
</dbReference>
<name>A0A6B0YQT4_9CHLR</name>
<dbReference type="Gene3D" id="3.20.20.150">
    <property type="entry name" value="Divalent-metal-dependent TIM barrel enzymes"/>
    <property type="match status" value="1"/>
</dbReference>
<dbReference type="AlphaFoldDB" id="A0A6B0YQT4"/>
<dbReference type="Pfam" id="PF01261">
    <property type="entry name" value="AP_endonuc_2"/>
    <property type="match status" value="1"/>
</dbReference>
<dbReference type="InterPro" id="IPR036237">
    <property type="entry name" value="Xyl_isomerase-like_sf"/>
</dbReference>
<protein>
    <submittedName>
        <fullName evidence="2">Sugar phosphate isomerase/epimerase</fullName>
    </submittedName>
</protein>
<accession>A0A6B0YQT4</accession>
<feature type="domain" description="Xylose isomerase-like TIM barrel" evidence="1">
    <location>
        <begin position="21"/>
        <end position="266"/>
    </location>
</feature>
<dbReference type="EMBL" id="VXRG01000067">
    <property type="protein sequence ID" value="MXY93406.1"/>
    <property type="molecule type" value="Genomic_DNA"/>
</dbReference>